<gene>
    <name evidence="2" type="ORF">EHP00_821</name>
</gene>
<organism evidence="2 3">
    <name type="scientific">Ecytonucleospora hepatopenaei</name>
    <dbReference type="NCBI Taxonomy" id="646526"/>
    <lineage>
        <taxon>Eukaryota</taxon>
        <taxon>Fungi</taxon>
        <taxon>Fungi incertae sedis</taxon>
        <taxon>Microsporidia</taxon>
        <taxon>Enterocytozoonidae</taxon>
        <taxon>Ecytonucleospora</taxon>
    </lineage>
</organism>
<reference evidence="2 3" key="1">
    <citation type="journal article" date="2017" name="Environ. Microbiol.">
        <title>Decay of the glycolytic pathway and adaptation to intranuclear parasitism within Enterocytozoonidae microsporidia.</title>
        <authorList>
            <person name="Wiredu Boakye D."/>
            <person name="Jaroenlak P."/>
            <person name="Prachumwat A."/>
            <person name="Williams T.A."/>
            <person name="Bateman K.S."/>
            <person name="Itsathitphaisarn O."/>
            <person name="Sritunyalucksana K."/>
            <person name="Paszkiewicz K.H."/>
            <person name="Moore K.A."/>
            <person name="Stentiford G.D."/>
            <person name="Williams B.A."/>
        </authorList>
    </citation>
    <scope>NUCLEOTIDE SEQUENCE [LARGE SCALE GENOMIC DNA]</scope>
    <source>
        <strain evidence="2 3">TH1</strain>
    </source>
</reference>
<protein>
    <submittedName>
        <fullName evidence="2">Uncharacterized protein</fullName>
    </submittedName>
</protein>
<feature type="compositionally biased region" description="Basic and acidic residues" evidence="1">
    <location>
        <begin position="1"/>
        <end position="10"/>
    </location>
</feature>
<comment type="caution">
    <text evidence="2">The sequence shown here is derived from an EMBL/GenBank/DDBJ whole genome shotgun (WGS) entry which is preliminary data.</text>
</comment>
<dbReference type="EMBL" id="MNPJ01000008">
    <property type="protein sequence ID" value="OQS55475.1"/>
    <property type="molecule type" value="Genomic_DNA"/>
</dbReference>
<dbReference type="VEuPathDB" id="MicrosporidiaDB:EHP00_821"/>
<name>A0A1W0E897_9MICR</name>
<accession>A0A1W0E897</accession>
<evidence type="ECO:0000256" key="1">
    <source>
        <dbReference type="SAM" id="MobiDB-lite"/>
    </source>
</evidence>
<evidence type="ECO:0000313" key="3">
    <source>
        <dbReference type="Proteomes" id="UP000192758"/>
    </source>
</evidence>
<proteinExistence type="predicted"/>
<dbReference type="Proteomes" id="UP000192758">
    <property type="component" value="Unassembled WGS sequence"/>
</dbReference>
<feature type="compositionally biased region" description="Polar residues" evidence="1">
    <location>
        <begin position="11"/>
        <end position="23"/>
    </location>
</feature>
<feature type="region of interest" description="Disordered" evidence="1">
    <location>
        <begin position="1"/>
        <end position="24"/>
    </location>
</feature>
<keyword evidence="3" id="KW-1185">Reference proteome</keyword>
<dbReference type="AlphaFoldDB" id="A0A1W0E897"/>
<sequence>MLKGKDKKENNLQTKKLKQTTPEKSNDFFVEKQFPFGVYFYSKHNVVKSNTNKKLKNKHKSMFNKQNKT</sequence>
<evidence type="ECO:0000313" key="2">
    <source>
        <dbReference type="EMBL" id="OQS55475.1"/>
    </source>
</evidence>